<accession>A0A222E1X1</accession>
<reference evidence="2 3" key="1">
    <citation type="submission" date="2017-07" db="EMBL/GenBank/DDBJ databases">
        <title>Genome Sequence of Antarctobacter heliothermus Strain SMS3 Isolated from a culture of the Diatom Skeletonema marinoi.</title>
        <authorList>
            <person name="Topel M."/>
            <person name="Pinder M.I.M."/>
            <person name="Johansson O.N."/>
            <person name="Kourtchenko O."/>
            <person name="Godhe A."/>
            <person name="Clarke A.K."/>
        </authorList>
    </citation>
    <scope>NUCLEOTIDE SEQUENCE [LARGE SCALE GENOMIC DNA]</scope>
    <source>
        <strain evidence="2 3">SMS3</strain>
    </source>
</reference>
<dbReference type="InterPro" id="IPR002931">
    <property type="entry name" value="Transglutaminase-like"/>
</dbReference>
<name>A0A222E1X1_9RHOB</name>
<evidence type="ECO:0000259" key="1">
    <source>
        <dbReference type="Pfam" id="PF01841"/>
    </source>
</evidence>
<organism evidence="2 3">
    <name type="scientific">Antarctobacter heliothermus</name>
    <dbReference type="NCBI Taxonomy" id="74033"/>
    <lineage>
        <taxon>Bacteria</taxon>
        <taxon>Pseudomonadati</taxon>
        <taxon>Pseudomonadota</taxon>
        <taxon>Alphaproteobacteria</taxon>
        <taxon>Rhodobacterales</taxon>
        <taxon>Roseobacteraceae</taxon>
        <taxon>Antarctobacter</taxon>
    </lineage>
</organism>
<evidence type="ECO:0000313" key="3">
    <source>
        <dbReference type="Proteomes" id="UP000203589"/>
    </source>
</evidence>
<feature type="domain" description="Transglutaminase-like" evidence="1">
    <location>
        <begin position="100"/>
        <end position="189"/>
    </location>
</feature>
<dbReference type="Pfam" id="PF01841">
    <property type="entry name" value="Transglut_core"/>
    <property type="match status" value="1"/>
</dbReference>
<protein>
    <recommendedName>
        <fullName evidence="1">Transglutaminase-like domain-containing protein</fullName>
    </recommendedName>
</protein>
<dbReference type="OrthoDB" id="7673667at2"/>
<evidence type="ECO:0000313" key="2">
    <source>
        <dbReference type="EMBL" id="ASP20170.1"/>
    </source>
</evidence>
<sequence length="280" mass="30226">MIEVTMRFPAQPGQFTAPMGMVTPQSSPVSFTATGARMNTVCAANVSQHLALGEPEADEVVLRWQFAPGGGPYPQEMFSTFDNRFTRAASGMAGETVEIAQSAGGGLAGLQAIVDHVAGIFDYGHPEDRFYDGFDEIPHLCDMTTGSCVDINAYLIAGLRSAGYEAGYIYGLFVPETKRDWAEDGHCWVVTRHDGMVQCWDIAHHLKMGLRKVTPGLNPRPGVRLAMGHSMGWNVPALGLEAVKLMALPLWITDQGPQVPESMKISLSGYDELAAVPEPA</sequence>
<dbReference type="KEGG" id="aht:ANTHELSMS3_01473"/>
<dbReference type="InterPro" id="IPR038765">
    <property type="entry name" value="Papain-like_cys_pep_sf"/>
</dbReference>
<dbReference type="RefSeq" id="WP_094034293.1">
    <property type="nucleotide sequence ID" value="NZ_CP022540.1"/>
</dbReference>
<dbReference type="Proteomes" id="UP000203589">
    <property type="component" value="Chromosome"/>
</dbReference>
<dbReference type="SUPFAM" id="SSF54001">
    <property type="entry name" value="Cysteine proteinases"/>
    <property type="match status" value="1"/>
</dbReference>
<proteinExistence type="predicted"/>
<gene>
    <name evidence="2" type="ORF">ANTHELSMS3_01473</name>
</gene>
<dbReference type="EMBL" id="CP022540">
    <property type="protein sequence ID" value="ASP20170.1"/>
    <property type="molecule type" value="Genomic_DNA"/>
</dbReference>
<dbReference type="AlphaFoldDB" id="A0A222E1X1"/>
<keyword evidence="3" id="KW-1185">Reference proteome</keyword>